<sequence length="233" mass="27556">MLAKRLINQLSTSDDCEKLMISELKLKSLLDSFKKFYANRHSGRKLNLLNQYSKGELQMLFTPQRYILQVSTYQMIVLLLFNEEVEWTVNEIQEKTNIEPELLIKILSNLLKNKILCFDELEEDFRESDSKMNSKIKLHNEFTSERIRVNLSMGSEPTREKDINETIDNDRELVIQASVVRIMKERKFLKYSLLTQEVIEKLSLRFKPKIPLIKIINTNQSFLLQQTNITFDM</sequence>
<comment type="similarity">
    <text evidence="1">Belongs to the cullin family.</text>
</comment>
<dbReference type="Proteomes" id="UP000663836">
    <property type="component" value="Unassembled WGS sequence"/>
</dbReference>
<gene>
    <name evidence="3" type="ORF">JBS370_LOCUS34736</name>
</gene>
<dbReference type="Gene3D" id="1.10.10.10">
    <property type="entry name" value="Winged helix-like DNA-binding domain superfamily/Winged helix DNA-binding domain"/>
    <property type="match status" value="1"/>
</dbReference>
<dbReference type="InterPro" id="IPR036390">
    <property type="entry name" value="WH_DNA-bd_sf"/>
</dbReference>
<organism evidence="3 4">
    <name type="scientific">Rotaria sordida</name>
    <dbReference type="NCBI Taxonomy" id="392033"/>
    <lineage>
        <taxon>Eukaryota</taxon>
        <taxon>Metazoa</taxon>
        <taxon>Spiralia</taxon>
        <taxon>Gnathifera</taxon>
        <taxon>Rotifera</taxon>
        <taxon>Eurotatoria</taxon>
        <taxon>Bdelloidea</taxon>
        <taxon>Philodinida</taxon>
        <taxon>Philodinidae</taxon>
        <taxon>Rotaria</taxon>
    </lineage>
</organism>
<dbReference type="SUPFAM" id="SSF46785">
    <property type="entry name" value="Winged helix' DNA-binding domain"/>
    <property type="match status" value="1"/>
</dbReference>
<evidence type="ECO:0000313" key="4">
    <source>
        <dbReference type="Proteomes" id="UP000663836"/>
    </source>
</evidence>
<dbReference type="Gene3D" id="3.30.230.130">
    <property type="entry name" value="Cullin, Chain C, Domain 2"/>
    <property type="match status" value="1"/>
</dbReference>
<dbReference type="InterPro" id="IPR045093">
    <property type="entry name" value="Cullin"/>
</dbReference>
<dbReference type="InterPro" id="IPR036317">
    <property type="entry name" value="Cullin_homology_sf"/>
</dbReference>
<dbReference type="GO" id="GO:0031625">
    <property type="term" value="F:ubiquitin protein ligase binding"/>
    <property type="evidence" value="ECO:0007669"/>
    <property type="project" value="InterPro"/>
</dbReference>
<accession>A0A819YTQ0</accession>
<dbReference type="InterPro" id="IPR059120">
    <property type="entry name" value="Cullin-like_AB"/>
</dbReference>
<dbReference type="GO" id="GO:0006511">
    <property type="term" value="P:ubiquitin-dependent protein catabolic process"/>
    <property type="evidence" value="ECO:0007669"/>
    <property type="project" value="InterPro"/>
</dbReference>
<dbReference type="AlphaFoldDB" id="A0A819YTQ0"/>
<protein>
    <recommendedName>
        <fullName evidence="2">Cullin family profile domain-containing protein</fullName>
    </recommendedName>
</protein>
<feature type="domain" description="Cullin family profile" evidence="2">
    <location>
        <begin position="25"/>
        <end position="111"/>
    </location>
</feature>
<reference evidence="3" key="1">
    <citation type="submission" date="2021-02" db="EMBL/GenBank/DDBJ databases">
        <authorList>
            <person name="Nowell W R."/>
        </authorList>
    </citation>
    <scope>NUCLEOTIDE SEQUENCE</scope>
</reference>
<dbReference type="InterPro" id="IPR016158">
    <property type="entry name" value="Cullin_homology"/>
</dbReference>
<dbReference type="PROSITE" id="PS50069">
    <property type="entry name" value="CULLIN_2"/>
    <property type="match status" value="1"/>
</dbReference>
<dbReference type="Pfam" id="PF10557">
    <property type="entry name" value="Cullin_Nedd8"/>
    <property type="match status" value="1"/>
</dbReference>
<dbReference type="SMART" id="SM00884">
    <property type="entry name" value="Cullin_Nedd8"/>
    <property type="match status" value="1"/>
</dbReference>
<evidence type="ECO:0000256" key="1">
    <source>
        <dbReference type="PROSITE-ProRule" id="PRU00330"/>
    </source>
</evidence>
<feature type="non-terminal residue" evidence="3">
    <location>
        <position position="1"/>
    </location>
</feature>
<dbReference type="PANTHER" id="PTHR11932">
    <property type="entry name" value="CULLIN"/>
    <property type="match status" value="1"/>
</dbReference>
<dbReference type="EMBL" id="CAJOBD010011309">
    <property type="protein sequence ID" value="CAF4165591.1"/>
    <property type="molecule type" value="Genomic_DNA"/>
</dbReference>
<evidence type="ECO:0000259" key="2">
    <source>
        <dbReference type="PROSITE" id="PS50069"/>
    </source>
</evidence>
<dbReference type="InterPro" id="IPR036388">
    <property type="entry name" value="WH-like_DNA-bd_sf"/>
</dbReference>
<proteinExistence type="inferred from homology"/>
<name>A0A819YTQ0_9BILA</name>
<comment type="caution">
    <text evidence="3">The sequence shown here is derived from an EMBL/GenBank/DDBJ whole genome shotgun (WGS) entry which is preliminary data.</text>
</comment>
<evidence type="ECO:0000313" key="3">
    <source>
        <dbReference type="EMBL" id="CAF4165591.1"/>
    </source>
</evidence>
<dbReference type="InterPro" id="IPR019559">
    <property type="entry name" value="Cullin_neddylation_domain"/>
</dbReference>
<dbReference type="SUPFAM" id="SSF75632">
    <property type="entry name" value="Cullin homology domain"/>
    <property type="match status" value="1"/>
</dbReference>
<dbReference type="Pfam" id="PF26557">
    <property type="entry name" value="Cullin_AB"/>
    <property type="match status" value="1"/>
</dbReference>